<comment type="cofactor">
    <cofactor evidence="1 6">
        <name>FAD</name>
        <dbReference type="ChEBI" id="CHEBI:57692"/>
    </cofactor>
</comment>
<protein>
    <recommendedName>
        <fullName evidence="6">Glycerol-3-phosphate dehydrogenase</fullName>
        <ecNumber evidence="6">1.1.5.3</ecNumber>
    </recommendedName>
</protein>
<dbReference type="SUPFAM" id="SSF51905">
    <property type="entry name" value="FAD/NAD(P)-binding domain"/>
    <property type="match status" value="1"/>
</dbReference>
<dbReference type="RefSeq" id="WP_193122588.1">
    <property type="nucleotide sequence ID" value="NZ_JADBGI010000012.1"/>
</dbReference>
<sequence length="551" mass="57884">MNSAPGQLSPASRENALSAADGGTFDVVVVGGGITGAGCALDAAVRGLSVLLVEAGDLAAGTSSRSGKTAHGGLRYLEQLNFSLVAEALRERDRMIGVTAPHLVGAEPFLLPTTRWWERPYFGAGVLAYDTMARARGRLGVPRHRHLGRASTRRRAPGLADSVTGAIRFFDGRMDDARHTLAVARTAAREGAQVLTHTRATGAVVEGGRVRGLRLTDAISGRDLEVRAGSVVNAAGVWAADVQGLAGPAGFSVRPAKGVHLLVDGDAFESDSGLIARAEDSVIILRRWYGNWLLGTTDTAYEGDRGTPSVEGSDVDYLLRNVNRYLARPLDRSDVLGAYAGLRPLLSAESGSGATSALSRDHTVVTGPSGMVTVVGGKYTTYRVMARDAVDTAAREAGIDAGPCRTADLPLVGADGHEEVGRELDRLAAEAGTPEAEAARMLPRYGGELPDVLRWDGDGAGPKIAGHLASELRRAVTHEGAMTLSDVLVRRTRASITAEHGGVDEAPRVAELLAPLLGWSPGHAAEEVKRYRAEVERDRNALISDGGSQDP</sequence>
<keyword evidence="3 6" id="KW-0285">Flavoprotein</keyword>
<dbReference type="Gene3D" id="1.10.8.870">
    <property type="entry name" value="Alpha-glycerophosphate oxidase, cap domain"/>
    <property type="match status" value="1"/>
</dbReference>
<dbReference type="PROSITE" id="PS00978">
    <property type="entry name" value="FAD_G3PDH_2"/>
    <property type="match status" value="1"/>
</dbReference>
<keyword evidence="5 6" id="KW-0560">Oxidoreductase</keyword>
<dbReference type="PRINTS" id="PR01001">
    <property type="entry name" value="FADG3PDH"/>
</dbReference>
<comment type="caution">
    <text evidence="9">The sequence shown here is derived from an EMBL/GenBank/DDBJ whole genome shotgun (WGS) entry which is preliminary data.</text>
</comment>
<name>A0ABR9P7Z2_9ACTN</name>
<evidence type="ECO:0000256" key="6">
    <source>
        <dbReference type="RuleBase" id="RU361217"/>
    </source>
</evidence>
<evidence type="ECO:0000256" key="4">
    <source>
        <dbReference type="ARBA" id="ARBA00022827"/>
    </source>
</evidence>
<organism evidence="9 10">
    <name type="scientific">Nocardiopsis coralli</name>
    <dbReference type="NCBI Taxonomy" id="2772213"/>
    <lineage>
        <taxon>Bacteria</taxon>
        <taxon>Bacillati</taxon>
        <taxon>Actinomycetota</taxon>
        <taxon>Actinomycetes</taxon>
        <taxon>Streptosporangiales</taxon>
        <taxon>Nocardiopsidaceae</taxon>
        <taxon>Nocardiopsis</taxon>
    </lineage>
</organism>
<evidence type="ECO:0000313" key="10">
    <source>
        <dbReference type="Proteomes" id="UP000806528"/>
    </source>
</evidence>
<evidence type="ECO:0000256" key="2">
    <source>
        <dbReference type="ARBA" id="ARBA00007330"/>
    </source>
</evidence>
<dbReference type="Pfam" id="PF01266">
    <property type="entry name" value="DAO"/>
    <property type="match status" value="1"/>
</dbReference>
<dbReference type="PANTHER" id="PTHR11985">
    <property type="entry name" value="GLYCEROL-3-PHOSPHATE DEHYDROGENASE"/>
    <property type="match status" value="1"/>
</dbReference>
<dbReference type="InterPro" id="IPR036188">
    <property type="entry name" value="FAD/NAD-bd_sf"/>
</dbReference>
<evidence type="ECO:0000259" key="8">
    <source>
        <dbReference type="Pfam" id="PF16901"/>
    </source>
</evidence>
<comment type="catalytic activity">
    <reaction evidence="6">
        <text>a quinone + sn-glycerol 3-phosphate = dihydroxyacetone phosphate + a quinol</text>
        <dbReference type="Rhea" id="RHEA:18977"/>
        <dbReference type="ChEBI" id="CHEBI:24646"/>
        <dbReference type="ChEBI" id="CHEBI:57597"/>
        <dbReference type="ChEBI" id="CHEBI:57642"/>
        <dbReference type="ChEBI" id="CHEBI:132124"/>
        <dbReference type="EC" id="1.1.5.3"/>
    </reaction>
</comment>
<proteinExistence type="inferred from homology"/>
<dbReference type="InterPro" id="IPR031656">
    <property type="entry name" value="DAO_C"/>
</dbReference>
<dbReference type="PANTHER" id="PTHR11985:SF31">
    <property type="entry name" value="GLYCEROL-3-PHOSPHATE DEHYDROGENASE 2"/>
    <property type="match status" value="1"/>
</dbReference>
<feature type="domain" description="FAD dependent oxidoreductase" evidence="7">
    <location>
        <begin position="26"/>
        <end position="383"/>
    </location>
</feature>
<evidence type="ECO:0000256" key="3">
    <source>
        <dbReference type="ARBA" id="ARBA00022630"/>
    </source>
</evidence>
<evidence type="ECO:0000313" key="9">
    <source>
        <dbReference type="EMBL" id="MBE2999963.1"/>
    </source>
</evidence>
<evidence type="ECO:0000256" key="1">
    <source>
        <dbReference type="ARBA" id="ARBA00001974"/>
    </source>
</evidence>
<dbReference type="EC" id="1.1.5.3" evidence="6"/>
<feature type="domain" description="Alpha-glycerophosphate oxidase C-terminal" evidence="8">
    <location>
        <begin position="404"/>
        <end position="521"/>
    </location>
</feature>
<dbReference type="SUPFAM" id="SSF54373">
    <property type="entry name" value="FAD-linked reductases, C-terminal domain"/>
    <property type="match status" value="1"/>
</dbReference>
<keyword evidence="10" id="KW-1185">Reference proteome</keyword>
<dbReference type="Pfam" id="PF16901">
    <property type="entry name" value="DAO_C"/>
    <property type="match status" value="1"/>
</dbReference>
<evidence type="ECO:0000259" key="7">
    <source>
        <dbReference type="Pfam" id="PF01266"/>
    </source>
</evidence>
<keyword evidence="4" id="KW-0274">FAD</keyword>
<comment type="similarity">
    <text evidence="2 6">Belongs to the FAD-dependent glycerol-3-phosphate dehydrogenase family.</text>
</comment>
<dbReference type="Gene3D" id="3.50.50.60">
    <property type="entry name" value="FAD/NAD(P)-binding domain"/>
    <property type="match status" value="1"/>
</dbReference>
<dbReference type="EMBL" id="JADBGI010000012">
    <property type="protein sequence ID" value="MBE2999963.1"/>
    <property type="molecule type" value="Genomic_DNA"/>
</dbReference>
<dbReference type="InterPro" id="IPR038299">
    <property type="entry name" value="DAO_C_sf"/>
</dbReference>
<gene>
    <name evidence="9" type="ORF">IDM40_14780</name>
</gene>
<evidence type="ECO:0000256" key="5">
    <source>
        <dbReference type="ARBA" id="ARBA00023002"/>
    </source>
</evidence>
<dbReference type="PROSITE" id="PS00977">
    <property type="entry name" value="FAD_G3PDH_1"/>
    <property type="match status" value="1"/>
</dbReference>
<dbReference type="Proteomes" id="UP000806528">
    <property type="component" value="Unassembled WGS sequence"/>
</dbReference>
<dbReference type="InterPro" id="IPR006076">
    <property type="entry name" value="FAD-dep_OxRdtase"/>
</dbReference>
<reference evidence="9 10" key="1">
    <citation type="submission" date="2020-09" db="EMBL/GenBank/DDBJ databases">
        <title>Diversity and distribution of actinomycetes associated with coral in the coast of Hainan.</title>
        <authorList>
            <person name="Li F."/>
        </authorList>
    </citation>
    <scope>NUCLEOTIDE SEQUENCE [LARGE SCALE GENOMIC DNA]</scope>
    <source>
        <strain evidence="9 10">HNM0947</strain>
    </source>
</reference>
<dbReference type="Gene3D" id="3.30.9.10">
    <property type="entry name" value="D-Amino Acid Oxidase, subunit A, domain 2"/>
    <property type="match status" value="1"/>
</dbReference>
<accession>A0ABR9P7Z2</accession>
<dbReference type="InterPro" id="IPR000447">
    <property type="entry name" value="G3P_DH_FAD-dep"/>
</dbReference>